<evidence type="ECO:0000313" key="4">
    <source>
        <dbReference type="Proteomes" id="UP001172457"/>
    </source>
</evidence>
<keyword evidence="4" id="KW-1185">Reference proteome</keyword>
<dbReference type="PANTHER" id="PTHR10353">
    <property type="entry name" value="GLYCOSYL HYDROLASE"/>
    <property type="match status" value="1"/>
</dbReference>
<dbReference type="InterPro" id="IPR017853">
    <property type="entry name" value="GH"/>
</dbReference>
<dbReference type="Proteomes" id="UP001172457">
    <property type="component" value="Chromosome 3"/>
</dbReference>
<evidence type="ECO:0000256" key="1">
    <source>
        <dbReference type="ARBA" id="ARBA00010838"/>
    </source>
</evidence>
<evidence type="ECO:0000313" key="3">
    <source>
        <dbReference type="EMBL" id="KAJ9556324.1"/>
    </source>
</evidence>
<comment type="caution">
    <text evidence="3">The sequence shown here is derived from an EMBL/GenBank/DDBJ whole genome shotgun (WGS) entry which is preliminary data.</text>
</comment>
<dbReference type="GO" id="GO:0008422">
    <property type="term" value="F:beta-glucosidase activity"/>
    <property type="evidence" value="ECO:0007669"/>
    <property type="project" value="TreeGrafter"/>
</dbReference>
<dbReference type="Pfam" id="PF00232">
    <property type="entry name" value="Glyco_hydro_1"/>
    <property type="match status" value="1"/>
</dbReference>
<accession>A0AA38WNM4</accession>
<dbReference type="Gene3D" id="3.20.20.80">
    <property type="entry name" value="Glycosidases"/>
    <property type="match status" value="1"/>
</dbReference>
<dbReference type="EMBL" id="JARYMX010000003">
    <property type="protein sequence ID" value="KAJ9556324.1"/>
    <property type="molecule type" value="Genomic_DNA"/>
</dbReference>
<sequence length="515" mass="59541">MGEETMQEVNHVQLLDDDIKRQDFPSNFHFGVATSAFQVWGTQLREVQMHVSAVDNYSRMKEDVQLLKKMGVSSYRFSISWPRILPGGKLSMGKNQEGINHYNKLIDELLANGIEPFVTLFHWDLPNALEEEYMGFLSTKVVDDFLDYADICFWGFGDRVKNWITLNEPQMFAYAGYVKGIFACKDSDLETEPYMVAYNLLNCHAAAYRKYEKDYKSFQNGKVGITLNFSFWKPYRGTSNPDDVKAVEYAFDFSNGWFLEPLVKGKWPENMYKFATTETPNHPKGRTLPEFSDVERTKLIDSYDFLGVNYYTASFAQYQAPSADIPLGYTTDGHFKTSGQDPNGHDIGEPAFKGSWVYLCPNELTELLYRVKNTYNVSKPIIITENGSPDLNEPGKTFRETRNDTYRMEYIKKHLTAIRTAIRNNVNVSGYFVWSFMDSFEWTAGYGVRFGMIYVDYFNNLQRYPKDSALWYTKFLSEKNLLKRALDGTEKVNDARFEAEKAFEMNPKLKKARAV</sequence>
<gene>
    <name evidence="3" type="ORF">OSB04_010938</name>
</gene>
<dbReference type="GO" id="GO:0005975">
    <property type="term" value="P:carbohydrate metabolic process"/>
    <property type="evidence" value="ECO:0007669"/>
    <property type="project" value="InterPro"/>
</dbReference>
<organism evidence="3 4">
    <name type="scientific">Centaurea solstitialis</name>
    <name type="common">yellow star-thistle</name>
    <dbReference type="NCBI Taxonomy" id="347529"/>
    <lineage>
        <taxon>Eukaryota</taxon>
        <taxon>Viridiplantae</taxon>
        <taxon>Streptophyta</taxon>
        <taxon>Embryophyta</taxon>
        <taxon>Tracheophyta</taxon>
        <taxon>Spermatophyta</taxon>
        <taxon>Magnoliopsida</taxon>
        <taxon>eudicotyledons</taxon>
        <taxon>Gunneridae</taxon>
        <taxon>Pentapetalae</taxon>
        <taxon>asterids</taxon>
        <taxon>campanulids</taxon>
        <taxon>Asterales</taxon>
        <taxon>Asteraceae</taxon>
        <taxon>Carduoideae</taxon>
        <taxon>Cardueae</taxon>
        <taxon>Centaureinae</taxon>
        <taxon>Centaurea</taxon>
    </lineage>
</organism>
<reference evidence="3" key="1">
    <citation type="submission" date="2023-03" db="EMBL/GenBank/DDBJ databases">
        <title>Chromosome-scale reference genome and RAD-based genetic map of yellow starthistle (Centaurea solstitialis) reveal putative structural variation and QTLs associated with invader traits.</title>
        <authorList>
            <person name="Reatini B."/>
            <person name="Cang F.A."/>
            <person name="Jiang Q."/>
            <person name="Mckibben M.T.W."/>
            <person name="Barker M.S."/>
            <person name="Rieseberg L.H."/>
            <person name="Dlugosch K.M."/>
        </authorList>
    </citation>
    <scope>NUCLEOTIDE SEQUENCE</scope>
    <source>
        <strain evidence="3">CAN-66</strain>
        <tissue evidence="3">Leaf</tissue>
    </source>
</reference>
<dbReference type="FunFam" id="3.20.20.80:FF:000041">
    <property type="entry name" value="Beta-glucosidase 7"/>
    <property type="match status" value="1"/>
</dbReference>
<protein>
    <submittedName>
        <fullName evidence="3">Uncharacterized protein</fullName>
    </submittedName>
</protein>
<name>A0AA38WNM4_9ASTR</name>
<dbReference type="InterPro" id="IPR001360">
    <property type="entry name" value="Glyco_hydro_1"/>
</dbReference>
<dbReference type="AlphaFoldDB" id="A0AA38WNM4"/>
<dbReference type="PRINTS" id="PR00131">
    <property type="entry name" value="GLHYDRLASE1"/>
</dbReference>
<dbReference type="PANTHER" id="PTHR10353:SF246">
    <property type="entry name" value="3-ALPHA-(S)-STRICTOSIDINE BETA-GLUCOSIDASE"/>
    <property type="match status" value="1"/>
</dbReference>
<proteinExistence type="inferred from homology"/>
<evidence type="ECO:0000256" key="2">
    <source>
        <dbReference type="RuleBase" id="RU003690"/>
    </source>
</evidence>
<dbReference type="SUPFAM" id="SSF51445">
    <property type="entry name" value="(Trans)glycosidases"/>
    <property type="match status" value="1"/>
</dbReference>
<comment type="similarity">
    <text evidence="1 2">Belongs to the glycosyl hydrolase 1 family.</text>
</comment>